<keyword evidence="3" id="KW-0117">Actin capping</keyword>
<keyword evidence="6" id="KW-0677">Repeat</keyword>
<keyword evidence="9" id="KW-0175">Coiled coil</keyword>
<dbReference type="eggNOG" id="KOG0517">
    <property type="taxonomic scope" value="Eukaryota"/>
</dbReference>
<dbReference type="EMBL" id="KK853270">
    <property type="protein sequence ID" value="KDR09139.1"/>
    <property type="molecule type" value="Genomic_DNA"/>
</dbReference>
<dbReference type="InterPro" id="IPR011993">
    <property type="entry name" value="PH-like_dom_sf"/>
</dbReference>
<dbReference type="CDD" id="cd00176">
    <property type="entry name" value="SPEC"/>
    <property type="match status" value="5"/>
</dbReference>
<feature type="compositionally biased region" description="Basic and acidic residues" evidence="10">
    <location>
        <begin position="857"/>
        <end position="878"/>
    </location>
</feature>
<evidence type="ECO:0000256" key="6">
    <source>
        <dbReference type="ARBA" id="ARBA00022737"/>
    </source>
</evidence>
<evidence type="ECO:0000256" key="4">
    <source>
        <dbReference type="ARBA" id="ARBA00022490"/>
    </source>
</evidence>
<dbReference type="GO" id="GO:0051693">
    <property type="term" value="P:actin filament capping"/>
    <property type="evidence" value="ECO:0007669"/>
    <property type="project" value="UniProtKB-KW"/>
</dbReference>
<evidence type="ECO:0000256" key="3">
    <source>
        <dbReference type="ARBA" id="ARBA00022467"/>
    </source>
</evidence>
<organism evidence="12 13">
    <name type="scientific">Zootermopsis nevadensis</name>
    <name type="common">Dampwood termite</name>
    <dbReference type="NCBI Taxonomy" id="136037"/>
    <lineage>
        <taxon>Eukaryota</taxon>
        <taxon>Metazoa</taxon>
        <taxon>Ecdysozoa</taxon>
        <taxon>Arthropoda</taxon>
        <taxon>Hexapoda</taxon>
        <taxon>Insecta</taxon>
        <taxon>Pterygota</taxon>
        <taxon>Neoptera</taxon>
        <taxon>Polyneoptera</taxon>
        <taxon>Dictyoptera</taxon>
        <taxon>Blattodea</taxon>
        <taxon>Blattoidea</taxon>
        <taxon>Termitoidae</taxon>
        <taxon>Termopsidae</taxon>
        <taxon>Zootermopsis</taxon>
    </lineage>
</organism>
<dbReference type="Proteomes" id="UP000027135">
    <property type="component" value="Unassembled WGS sequence"/>
</dbReference>
<evidence type="ECO:0000256" key="10">
    <source>
        <dbReference type="SAM" id="MobiDB-lite"/>
    </source>
</evidence>
<evidence type="ECO:0000259" key="11">
    <source>
        <dbReference type="PROSITE" id="PS50003"/>
    </source>
</evidence>
<dbReference type="GO" id="GO:0045170">
    <property type="term" value="C:spectrosome"/>
    <property type="evidence" value="ECO:0007669"/>
    <property type="project" value="UniProtKB-ARBA"/>
</dbReference>
<dbReference type="GO" id="GO:0042062">
    <property type="term" value="P:long-term strengthening of neuromuscular junction"/>
    <property type="evidence" value="ECO:0007669"/>
    <property type="project" value="UniProtKB-ARBA"/>
</dbReference>
<protein>
    <submittedName>
        <fullName evidence="12">Spectrin beta chain, brain 1</fullName>
    </submittedName>
</protein>
<dbReference type="GO" id="GO:0048790">
    <property type="term" value="P:maintenance of presynaptic active zone structure"/>
    <property type="evidence" value="ECO:0007669"/>
    <property type="project" value="UniProtKB-ARBA"/>
</dbReference>
<dbReference type="Gene3D" id="1.20.58.60">
    <property type="match status" value="7"/>
</dbReference>
<dbReference type="FunFam" id="1.20.58.60:FF:000013">
    <property type="entry name" value="Spectrin alpha chain, non-erythrocytic 1"/>
    <property type="match status" value="1"/>
</dbReference>
<dbReference type="Pfam" id="PF00435">
    <property type="entry name" value="Spectrin"/>
    <property type="match status" value="8"/>
</dbReference>
<keyword evidence="7" id="KW-0009">Actin-binding</keyword>
<feature type="region of interest" description="Disordered" evidence="10">
    <location>
        <begin position="857"/>
        <end position="910"/>
    </location>
</feature>
<dbReference type="InParanoid" id="A0A067QJV3"/>
<dbReference type="PANTHER" id="PTHR11915">
    <property type="entry name" value="SPECTRIN/FILAMIN RELATED CYTOSKELETAL PROTEIN"/>
    <property type="match status" value="1"/>
</dbReference>
<dbReference type="OMA" id="KALAXPR"/>
<proteinExistence type="inferred from homology"/>
<keyword evidence="8" id="KW-0206">Cytoskeleton</keyword>
<dbReference type="CDD" id="cd10571">
    <property type="entry name" value="PH_beta_spectrin"/>
    <property type="match status" value="1"/>
</dbReference>
<sequence>MARRRLLQESRQLQQFLRNMYEVEAWLHQKQQVASDENYRDPSNLQSKIQKHVAFELELSANRGRVGAVTAEGEALIGAGHFAGMEIQARLDELEAAWHELQDSSHLKRERLNDAYQAQLFSRTLDELEVWMDEVELQLQSEDHGKDLASVLHLLKRHSLLEGDVNSHSEAIEQVKDTAAAFQSSHHFMGAEIQERALTVIKRYHSLQQPMQIRRDNLEDALMLHQFLRDVEDELQWVTEKQPQAASTDLGTSLTAVQSLQKKHQALEAELVSREPVVQALVGRAQRMVRSGHFAAPRIEACSSELTERLGHLRDLASVRRLRLLDAVESQMFYAEANEAETWIQEKWPLLTSSDFGKDEDSVQSLTKKLEGVMRDLSQFQHTIGKLAKLSLGLVDRGHFDSHNITTKQAEIEAHFSELQSLAAKRSSRLVESLKLYRFLREADEVAEWMGDQTAVAASEDYGRDVEHVELLIQTFDSFLSSLAASGGRVTSCLSTGRALIEEGNPEIEQIQGKLDETQQLWEDLRELAHARQEALAGAKQVHVFDRRADETIGWIQEKDAALSAQGYGQDLETIQALVRQHQVFETDLAAVKEQVESVTEEAGRLASLFPDAREHIAVKHEDTLEAWEDLLEKSAQRRDKLQQAEQLQAYFDEYRDLMAWINEMIAKVTAPDLAQDVPGAEALLVRHEEHRAEIDTRADAFAKFSQTGHELIVEGHFLAHEIDEKISVLEQRKELLSDTWARRKAIYEQNLDTQVFKREADLLENWIISREPLLHDGKLGETIAQVEDLIRKHEDFEKTIEAQEDKFSALRRITMLEEAFQKQQQEEMAARQAEKERLERERIEARKRREVQRITEERRREDERRRTQESRGVRDEVNGGSEQLDISTSSSRLNTLDVSDPANTGTLHKAGSVSQLFGEQMRRDIKRAESMKVELKKPKRTPSFTTRRRTQSFRKLQRLEQLEQLPPVEIQGTLDRKHELQSAGKKAPVRSWKTFYTVLCGQLLCFFRDHDDFLASKAATSPIIVFKAHCEKAEDYTKRKHVFRLCCTDGSEFLFLAATEREMEDWVNKISFHAKLPPSLQLLSYDDSHKSPGSVSRLPVAGDVRDAGGDASSASSRGSSPEPPEQMQVLQQQSGDRPPVPPRGAPPPIPTRSPSTEGVVLRNKLPATGGEMRPVSYHQNGVPPPDAGSWRRSHMDFSQQQQQEVPPPLPSSAPPHRPRASGPDHWSQQQQQQQQHGVYQACVNVGASSQIAQTGRDARPSSLPPYVSPPSASVGLEGSQRHVPPGENLVESEQHAPAGRKDKDKRSSMLSSLFRKKRATHL</sequence>
<keyword evidence="4" id="KW-0963">Cytoplasm</keyword>
<dbReference type="InterPro" id="IPR018159">
    <property type="entry name" value="Spectrin/alpha-actinin"/>
</dbReference>
<dbReference type="GO" id="GO:0008017">
    <property type="term" value="F:microtubule binding"/>
    <property type="evidence" value="ECO:0007669"/>
    <property type="project" value="UniProtKB-ARBA"/>
</dbReference>
<dbReference type="FunFam" id="1.20.58.60:FF:000017">
    <property type="entry name" value="Spectrin alpha chain, non-erythrocytic 1"/>
    <property type="match status" value="1"/>
</dbReference>
<dbReference type="PRINTS" id="PR00683">
    <property type="entry name" value="SPECTRINPH"/>
</dbReference>
<feature type="compositionally biased region" description="Low complexity" evidence="10">
    <location>
        <begin position="1110"/>
        <end position="1121"/>
    </location>
</feature>
<feature type="compositionally biased region" description="Polar residues" evidence="10">
    <location>
        <begin position="881"/>
        <end position="910"/>
    </location>
</feature>
<dbReference type="FunFam" id="1.20.58.60:FF:000020">
    <property type="entry name" value="Spectrin alpha chain, non-erythrocytic 1"/>
    <property type="match status" value="1"/>
</dbReference>
<evidence type="ECO:0000256" key="8">
    <source>
        <dbReference type="ARBA" id="ARBA00023212"/>
    </source>
</evidence>
<feature type="domain" description="PH" evidence="11">
    <location>
        <begin position="968"/>
        <end position="1076"/>
    </location>
</feature>
<dbReference type="GO" id="GO:0016199">
    <property type="term" value="P:axon midline choice point recognition"/>
    <property type="evidence" value="ECO:0007669"/>
    <property type="project" value="UniProtKB-ARBA"/>
</dbReference>
<dbReference type="Gene3D" id="2.30.29.30">
    <property type="entry name" value="Pleckstrin-homology domain (PH domain)/Phosphotyrosine-binding domain (PTB)"/>
    <property type="match status" value="1"/>
</dbReference>
<name>A0A067QJV3_ZOONE</name>
<dbReference type="FunFam" id="1.20.58.60:FF:000135">
    <property type="entry name" value="Spectrin beta chain, non-erythrocytic"/>
    <property type="match status" value="1"/>
</dbReference>
<dbReference type="InterPro" id="IPR001849">
    <property type="entry name" value="PH_domain"/>
</dbReference>
<dbReference type="GO" id="GO:0045169">
    <property type="term" value="C:fusome"/>
    <property type="evidence" value="ECO:0007669"/>
    <property type="project" value="UniProtKB-ARBA"/>
</dbReference>
<feature type="compositionally biased region" description="Low complexity" evidence="10">
    <location>
        <begin position="1221"/>
        <end position="1236"/>
    </location>
</feature>
<dbReference type="InterPro" id="IPR041681">
    <property type="entry name" value="PH_9"/>
</dbReference>
<evidence type="ECO:0000313" key="12">
    <source>
        <dbReference type="EMBL" id="KDR09139.1"/>
    </source>
</evidence>
<comment type="similarity">
    <text evidence="2">Belongs to the spectrin family.</text>
</comment>
<dbReference type="InterPro" id="IPR002017">
    <property type="entry name" value="Spectrin_repeat"/>
</dbReference>
<evidence type="ECO:0000256" key="1">
    <source>
        <dbReference type="ARBA" id="ARBA00004245"/>
    </source>
</evidence>
<dbReference type="GO" id="GO:0007274">
    <property type="term" value="P:neuromuscular synaptic transmission"/>
    <property type="evidence" value="ECO:0007669"/>
    <property type="project" value="UniProtKB-ARBA"/>
</dbReference>
<dbReference type="GO" id="GO:0005856">
    <property type="term" value="C:cytoskeleton"/>
    <property type="evidence" value="ECO:0007669"/>
    <property type="project" value="UniProtKB-SubCell"/>
</dbReference>
<comment type="subcellular location">
    <subcellularLocation>
        <location evidence="1">Cytoplasm</location>
        <location evidence="1">Cytoskeleton</location>
    </subcellularLocation>
</comment>
<dbReference type="GO" id="GO:0031594">
    <property type="term" value="C:neuromuscular junction"/>
    <property type="evidence" value="ECO:0007669"/>
    <property type="project" value="UniProtKB-ARBA"/>
</dbReference>
<feature type="compositionally biased region" description="Pro residues" evidence="10">
    <location>
        <begin position="1206"/>
        <end position="1216"/>
    </location>
</feature>
<dbReference type="GO" id="GO:0007026">
    <property type="term" value="P:negative regulation of microtubule depolymerization"/>
    <property type="evidence" value="ECO:0007669"/>
    <property type="project" value="UniProtKB-ARBA"/>
</dbReference>
<dbReference type="GO" id="GO:0003779">
    <property type="term" value="F:actin binding"/>
    <property type="evidence" value="ECO:0007669"/>
    <property type="project" value="UniProtKB-KW"/>
</dbReference>
<evidence type="ECO:0000313" key="13">
    <source>
        <dbReference type="Proteomes" id="UP000027135"/>
    </source>
</evidence>
<dbReference type="SMART" id="SM00233">
    <property type="entry name" value="PH"/>
    <property type="match status" value="1"/>
</dbReference>
<reference evidence="12 13" key="1">
    <citation type="journal article" date="2014" name="Nat. Commun.">
        <title>Molecular traces of alternative social organization in a termite genome.</title>
        <authorList>
            <person name="Terrapon N."/>
            <person name="Li C."/>
            <person name="Robertson H.M."/>
            <person name="Ji L."/>
            <person name="Meng X."/>
            <person name="Booth W."/>
            <person name="Chen Z."/>
            <person name="Childers C.P."/>
            <person name="Glastad K.M."/>
            <person name="Gokhale K."/>
            <person name="Gowin J."/>
            <person name="Gronenberg W."/>
            <person name="Hermansen R.A."/>
            <person name="Hu H."/>
            <person name="Hunt B.G."/>
            <person name="Huylmans A.K."/>
            <person name="Khalil S.M."/>
            <person name="Mitchell R.D."/>
            <person name="Munoz-Torres M.C."/>
            <person name="Mustard J.A."/>
            <person name="Pan H."/>
            <person name="Reese J.T."/>
            <person name="Scharf M.E."/>
            <person name="Sun F."/>
            <person name="Vogel H."/>
            <person name="Xiao J."/>
            <person name="Yang W."/>
            <person name="Yang Z."/>
            <person name="Yang Z."/>
            <person name="Zhou J."/>
            <person name="Zhu J."/>
            <person name="Brent C.S."/>
            <person name="Elsik C.G."/>
            <person name="Goodisman M.A."/>
            <person name="Liberles D.A."/>
            <person name="Roe R.M."/>
            <person name="Vargo E.L."/>
            <person name="Vilcinskas A."/>
            <person name="Wang J."/>
            <person name="Bornberg-Bauer E."/>
            <person name="Korb J."/>
            <person name="Zhang G."/>
            <person name="Liebig J."/>
        </authorList>
    </citation>
    <scope>NUCLEOTIDE SEQUENCE [LARGE SCALE GENOMIC DNA]</scope>
    <source>
        <tissue evidence="12">Whole organism</tissue>
    </source>
</reference>
<dbReference type="InterPro" id="IPR001605">
    <property type="entry name" value="PH_dom-spectrin-type"/>
</dbReference>
<dbReference type="FunFam" id="1.20.58.60:FF:000019">
    <property type="entry name" value="Spectrin beta chain"/>
    <property type="match status" value="1"/>
</dbReference>
<feature type="region of interest" description="Disordered" evidence="10">
    <location>
        <begin position="1088"/>
        <end position="1323"/>
    </location>
</feature>
<evidence type="ECO:0000256" key="2">
    <source>
        <dbReference type="ARBA" id="ARBA00006826"/>
    </source>
</evidence>
<dbReference type="Pfam" id="PF15410">
    <property type="entry name" value="PH_9"/>
    <property type="match status" value="1"/>
</dbReference>
<dbReference type="STRING" id="136037.A0A067QJV3"/>
<keyword evidence="5" id="KW-0597">Phosphoprotein</keyword>
<feature type="compositionally biased region" description="Pro residues" evidence="10">
    <location>
        <begin position="1139"/>
        <end position="1152"/>
    </location>
</feature>
<dbReference type="SUPFAM" id="SSF46966">
    <property type="entry name" value="Spectrin repeat"/>
    <property type="match status" value="5"/>
</dbReference>
<dbReference type="FunFam" id="2.30.29.30:FF:000024">
    <property type="entry name" value="Spectrin beta chain"/>
    <property type="match status" value="1"/>
</dbReference>
<dbReference type="SMART" id="SM00150">
    <property type="entry name" value="SPEC"/>
    <property type="match status" value="8"/>
</dbReference>
<dbReference type="FunFam" id="1.20.58.60:FF:000011">
    <property type="entry name" value="Spectrin beta chain"/>
    <property type="match status" value="1"/>
</dbReference>
<keyword evidence="13" id="KW-1185">Reference proteome</keyword>
<accession>A0A067QJV3</accession>
<dbReference type="GO" id="GO:0005543">
    <property type="term" value="F:phospholipid binding"/>
    <property type="evidence" value="ECO:0007669"/>
    <property type="project" value="InterPro"/>
</dbReference>
<evidence type="ECO:0000256" key="5">
    <source>
        <dbReference type="ARBA" id="ARBA00022553"/>
    </source>
</evidence>
<dbReference type="SUPFAM" id="SSF50729">
    <property type="entry name" value="PH domain-like"/>
    <property type="match status" value="1"/>
</dbReference>
<gene>
    <name evidence="12" type="ORF">L798_01254</name>
</gene>
<feature type="coiled-coil region" evidence="9">
    <location>
        <begin position="582"/>
        <end position="645"/>
    </location>
</feature>
<evidence type="ECO:0000256" key="9">
    <source>
        <dbReference type="SAM" id="Coils"/>
    </source>
</evidence>
<dbReference type="PROSITE" id="PS50003">
    <property type="entry name" value="PH_DOMAIN"/>
    <property type="match status" value="1"/>
</dbReference>
<dbReference type="GO" id="GO:0016328">
    <property type="term" value="C:lateral plasma membrane"/>
    <property type="evidence" value="ECO:0007669"/>
    <property type="project" value="UniProtKB-ARBA"/>
</dbReference>
<evidence type="ECO:0000256" key="7">
    <source>
        <dbReference type="ARBA" id="ARBA00023203"/>
    </source>
</evidence>